<comment type="similarity">
    <text evidence="2 12">Belongs to the CybS family.</text>
</comment>
<dbReference type="GO" id="GO:0048039">
    <property type="term" value="F:ubiquinone binding"/>
    <property type="evidence" value="ECO:0007669"/>
    <property type="project" value="TreeGrafter"/>
</dbReference>
<feature type="binding site" description="axial binding residue" evidence="11">
    <location>
        <position position="87"/>
    </location>
    <ligand>
        <name>heme b</name>
        <dbReference type="ChEBI" id="CHEBI:60344"/>
        <note>ligand shared with SDHC</note>
    </ligand>
    <ligandPart>
        <name>Fe</name>
        <dbReference type="ChEBI" id="CHEBI:18248"/>
    </ligandPart>
</feature>
<keyword evidence="11" id="KW-0408">Iron</keyword>
<keyword evidence="12" id="KW-0349">Heme</keyword>
<keyword evidence="12" id="KW-0249">Electron transport</keyword>
<keyword evidence="9 12" id="KW-0472">Membrane</keyword>
<dbReference type="GO" id="GO:0006099">
    <property type="term" value="P:tricarboxylic acid cycle"/>
    <property type="evidence" value="ECO:0007669"/>
    <property type="project" value="UniProtKB-KW"/>
</dbReference>
<evidence type="ECO:0000256" key="1">
    <source>
        <dbReference type="ARBA" id="ARBA00004448"/>
    </source>
</evidence>
<keyword evidence="14" id="KW-1185">Reference proteome</keyword>
<dbReference type="EMBL" id="CATQJA010000645">
    <property type="protein sequence ID" value="CAJ0562403.1"/>
    <property type="molecule type" value="Genomic_DNA"/>
</dbReference>
<evidence type="ECO:0000256" key="3">
    <source>
        <dbReference type="ARBA" id="ARBA00022448"/>
    </source>
</evidence>
<dbReference type="GO" id="GO:0005743">
    <property type="term" value="C:mitochondrial inner membrane"/>
    <property type="evidence" value="ECO:0007669"/>
    <property type="project" value="UniProtKB-SubCell"/>
</dbReference>
<dbReference type="PANTHER" id="PTHR13337:SF2">
    <property type="entry name" value="SUCCINATE DEHYDROGENASE [UBIQUINONE] CYTOCHROME B SMALL SUBUNIT, MITOCHONDRIAL"/>
    <property type="match status" value="1"/>
</dbReference>
<evidence type="ECO:0000256" key="5">
    <source>
        <dbReference type="ARBA" id="ARBA00022792"/>
    </source>
</evidence>
<keyword evidence="7" id="KW-1133">Transmembrane helix</keyword>
<evidence type="ECO:0000256" key="7">
    <source>
        <dbReference type="ARBA" id="ARBA00022989"/>
    </source>
</evidence>
<sequence length="148" mass="15986">MSFSVPLRSVAQLQRAVLLSRVAVPRAALAVRTSTTLNDGANKAPDFSHHFKYERMWSAALLPVMPAAYFVHGPVMDAVLTIALSLHIHWGVQAVIADYARPILMGSGPAKLARASSYLLTALLIAGLLHFNTNDVGLTKAFSMLFSL</sequence>
<keyword evidence="8 12" id="KW-0496">Mitochondrion</keyword>
<accession>A0AA36C7W8</accession>
<keyword evidence="11 12" id="KW-0479">Metal-binding</keyword>
<name>A0AA36C7W8_9BILA</name>
<comment type="function">
    <text evidence="12">Membrane-anchoring subunit of succinate dehydrogenase (SDH) that is involved in complex II of the mitochondrial electron transport chain and is responsible for transferring electrons from succinate to ubiquinone (coenzyme Q).</text>
</comment>
<dbReference type="InterPro" id="IPR007992">
    <property type="entry name" value="CybS"/>
</dbReference>
<dbReference type="Proteomes" id="UP001177023">
    <property type="component" value="Unassembled WGS sequence"/>
</dbReference>
<dbReference type="InterPro" id="IPR034804">
    <property type="entry name" value="SQR/QFR_C/D"/>
</dbReference>
<evidence type="ECO:0000256" key="8">
    <source>
        <dbReference type="ARBA" id="ARBA00023128"/>
    </source>
</evidence>
<gene>
    <name evidence="13" type="ORF">MSPICULIGERA_LOCUS2112</name>
</gene>
<comment type="subcellular location">
    <subcellularLocation>
        <location evidence="1 12">Mitochondrion inner membrane</location>
        <topology evidence="1 12">Multi-pass membrane protein</topology>
    </subcellularLocation>
</comment>
<dbReference type="CDD" id="cd03496">
    <property type="entry name" value="SQR_TypeC_CybS"/>
    <property type="match status" value="1"/>
</dbReference>
<proteinExistence type="inferred from homology"/>
<evidence type="ECO:0000256" key="9">
    <source>
        <dbReference type="ARBA" id="ARBA00023136"/>
    </source>
</evidence>
<keyword evidence="6 12" id="KW-0809">Transit peptide</keyword>
<comment type="caution">
    <text evidence="13">The sequence shown here is derived from an EMBL/GenBank/DDBJ whole genome shotgun (WGS) entry which is preliminary data.</text>
</comment>
<evidence type="ECO:0000256" key="4">
    <source>
        <dbReference type="ARBA" id="ARBA00022692"/>
    </source>
</evidence>
<evidence type="ECO:0000313" key="13">
    <source>
        <dbReference type="EMBL" id="CAJ0562403.1"/>
    </source>
</evidence>
<evidence type="ECO:0000256" key="10">
    <source>
        <dbReference type="PIRSR" id="PIRSR607992-1"/>
    </source>
</evidence>
<protein>
    <recommendedName>
        <fullName evidence="12">Succinate dehydrogenase [ubiquinone] cytochrome b small subunit</fullName>
    </recommendedName>
</protein>
<keyword evidence="4" id="KW-0812">Transmembrane</keyword>
<keyword evidence="5 12" id="KW-0999">Mitochondrion inner membrane</keyword>
<feature type="binding site" evidence="10">
    <location>
        <position position="99"/>
    </location>
    <ligand>
        <name>a ubiquinone</name>
        <dbReference type="ChEBI" id="CHEBI:16389"/>
        <note>ligand shared with IP/SDHB</note>
    </ligand>
</feature>
<evidence type="ECO:0000256" key="12">
    <source>
        <dbReference type="RuleBase" id="RU364031"/>
    </source>
</evidence>
<dbReference type="GO" id="GO:0006121">
    <property type="term" value="P:mitochondrial electron transport, succinate to ubiquinone"/>
    <property type="evidence" value="ECO:0007669"/>
    <property type="project" value="TreeGrafter"/>
</dbReference>
<dbReference type="Gene3D" id="1.20.1300.10">
    <property type="entry name" value="Fumarate reductase/succinate dehydrogenase, transmembrane subunit"/>
    <property type="match status" value="1"/>
</dbReference>
<dbReference type="GO" id="GO:0046872">
    <property type="term" value="F:metal ion binding"/>
    <property type="evidence" value="ECO:0007669"/>
    <property type="project" value="UniProtKB-KW"/>
</dbReference>
<reference evidence="13" key="1">
    <citation type="submission" date="2023-06" db="EMBL/GenBank/DDBJ databases">
        <authorList>
            <person name="Delattre M."/>
        </authorList>
    </citation>
    <scope>NUCLEOTIDE SEQUENCE</scope>
    <source>
        <strain evidence="13">AF72</strain>
    </source>
</reference>
<evidence type="ECO:0000256" key="2">
    <source>
        <dbReference type="ARBA" id="ARBA00007294"/>
    </source>
</evidence>
<dbReference type="Pfam" id="PF05328">
    <property type="entry name" value="CybS"/>
    <property type="match status" value="1"/>
</dbReference>
<evidence type="ECO:0000313" key="14">
    <source>
        <dbReference type="Proteomes" id="UP001177023"/>
    </source>
</evidence>
<feature type="non-terminal residue" evidence="13">
    <location>
        <position position="148"/>
    </location>
</feature>
<keyword evidence="3 12" id="KW-0813">Transport</keyword>
<organism evidence="13 14">
    <name type="scientific">Mesorhabditis spiculigera</name>
    <dbReference type="NCBI Taxonomy" id="96644"/>
    <lineage>
        <taxon>Eukaryota</taxon>
        <taxon>Metazoa</taxon>
        <taxon>Ecdysozoa</taxon>
        <taxon>Nematoda</taxon>
        <taxon>Chromadorea</taxon>
        <taxon>Rhabditida</taxon>
        <taxon>Rhabditina</taxon>
        <taxon>Rhabditomorpha</taxon>
        <taxon>Rhabditoidea</taxon>
        <taxon>Rhabditidae</taxon>
        <taxon>Mesorhabditinae</taxon>
        <taxon>Mesorhabditis</taxon>
    </lineage>
</organism>
<keyword evidence="12" id="KW-0816">Tricarboxylic acid cycle</keyword>
<dbReference type="PANTHER" id="PTHR13337">
    <property type="entry name" value="SUCCINATE DEHYDROGENASE"/>
    <property type="match status" value="1"/>
</dbReference>
<evidence type="ECO:0000256" key="6">
    <source>
        <dbReference type="ARBA" id="ARBA00022946"/>
    </source>
</evidence>
<dbReference type="AlphaFoldDB" id="A0AA36C7W8"/>
<evidence type="ECO:0000256" key="11">
    <source>
        <dbReference type="PIRSR" id="PIRSR607992-2"/>
    </source>
</evidence>
<dbReference type="GO" id="GO:0020037">
    <property type="term" value="F:heme binding"/>
    <property type="evidence" value="ECO:0007669"/>
    <property type="project" value="TreeGrafter"/>
</dbReference>